<keyword evidence="3" id="KW-0598">Phosphotransferase system</keyword>
<evidence type="ECO:0000256" key="2">
    <source>
        <dbReference type="ARBA" id="ARBA00022597"/>
    </source>
</evidence>
<dbReference type="InterPro" id="IPR050864">
    <property type="entry name" value="Bacterial_PTS_Sugar_Transport"/>
</dbReference>
<feature type="region of interest" description="Disordered" evidence="4">
    <location>
        <begin position="92"/>
        <end position="136"/>
    </location>
</feature>
<keyword evidence="6" id="KW-1185">Reference proteome</keyword>
<name>A0ABV8XJN3_9DEIO</name>
<keyword evidence="2" id="KW-0762">Sugar transport</keyword>
<evidence type="ECO:0000313" key="5">
    <source>
        <dbReference type="EMBL" id="MFC4425106.1"/>
    </source>
</evidence>
<evidence type="ECO:0000313" key="6">
    <source>
        <dbReference type="Proteomes" id="UP001595998"/>
    </source>
</evidence>
<comment type="caution">
    <text evidence="5">The sequence shown here is derived from an EMBL/GenBank/DDBJ whole genome shotgun (WGS) entry which is preliminary data.</text>
</comment>
<evidence type="ECO:0000256" key="4">
    <source>
        <dbReference type="SAM" id="MobiDB-lite"/>
    </source>
</evidence>
<dbReference type="PANTHER" id="PTHR30505:SF0">
    <property type="entry name" value="FRUCTOSE-LIKE PTS SYSTEM EIIBC COMPONENT-RELATED"/>
    <property type="match status" value="1"/>
</dbReference>
<accession>A0ABV8XJN3</accession>
<protein>
    <submittedName>
        <fullName evidence="5">Uncharacterized protein</fullName>
    </submittedName>
</protein>
<gene>
    <name evidence="5" type="ORF">ACFOZ9_02705</name>
</gene>
<dbReference type="EMBL" id="JBHSEH010000004">
    <property type="protein sequence ID" value="MFC4425106.1"/>
    <property type="molecule type" value="Genomic_DNA"/>
</dbReference>
<evidence type="ECO:0000256" key="1">
    <source>
        <dbReference type="ARBA" id="ARBA00022448"/>
    </source>
</evidence>
<feature type="compositionally biased region" description="Polar residues" evidence="4">
    <location>
        <begin position="94"/>
        <end position="106"/>
    </location>
</feature>
<feature type="compositionally biased region" description="Polar residues" evidence="4">
    <location>
        <begin position="117"/>
        <end position="136"/>
    </location>
</feature>
<sequence>MLGISFITEGAIPCAAREPLRVIPALIAGSAVTGAISMARGCQLRAPLRGIFVQFIPTAVTNLPIDLVALLAGTLVSTAMLGMLKKPVMEDATPTLQTPVSANNCWSDGRERDLSSPARQTSVSTRPCTTDSSSHG</sequence>
<evidence type="ECO:0000256" key="3">
    <source>
        <dbReference type="ARBA" id="ARBA00022683"/>
    </source>
</evidence>
<dbReference type="RefSeq" id="WP_380036148.1">
    <property type="nucleotide sequence ID" value="NZ_JBHSEH010000004.1"/>
</dbReference>
<proteinExistence type="predicted"/>
<keyword evidence="1" id="KW-0813">Transport</keyword>
<dbReference type="Proteomes" id="UP001595998">
    <property type="component" value="Unassembled WGS sequence"/>
</dbReference>
<organism evidence="5 6">
    <name type="scientific">Deinococcus navajonensis</name>
    <dbReference type="NCBI Taxonomy" id="309884"/>
    <lineage>
        <taxon>Bacteria</taxon>
        <taxon>Thermotogati</taxon>
        <taxon>Deinococcota</taxon>
        <taxon>Deinococci</taxon>
        <taxon>Deinococcales</taxon>
        <taxon>Deinococcaceae</taxon>
        <taxon>Deinococcus</taxon>
    </lineage>
</organism>
<reference evidence="6" key="1">
    <citation type="journal article" date="2019" name="Int. J. Syst. Evol. Microbiol.">
        <title>The Global Catalogue of Microorganisms (GCM) 10K type strain sequencing project: providing services to taxonomists for standard genome sequencing and annotation.</title>
        <authorList>
            <consortium name="The Broad Institute Genomics Platform"/>
            <consortium name="The Broad Institute Genome Sequencing Center for Infectious Disease"/>
            <person name="Wu L."/>
            <person name="Ma J."/>
        </authorList>
    </citation>
    <scope>NUCLEOTIDE SEQUENCE [LARGE SCALE GENOMIC DNA]</scope>
    <source>
        <strain evidence="6">CCUG 56029</strain>
    </source>
</reference>
<dbReference type="PANTHER" id="PTHR30505">
    <property type="entry name" value="FRUCTOSE-LIKE PERMEASE"/>
    <property type="match status" value="1"/>
</dbReference>